<feature type="domain" description="PPIase cyclophilin-type" evidence="1">
    <location>
        <begin position="9"/>
        <end position="38"/>
    </location>
</feature>
<protein>
    <recommendedName>
        <fullName evidence="1">PPIase cyclophilin-type domain-containing protein</fullName>
    </recommendedName>
</protein>
<dbReference type="Gene3D" id="2.40.100.10">
    <property type="entry name" value="Cyclophilin-like"/>
    <property type="match status" value="1"/>
</dbReference>
<evidence type="ECO:0000313" key="3">
    <source>
        <dbReference type="Proteomes" id="UP001157034"/>
    </source>
</evidence>
<accession>A0ABQ6K6H7</accession>
<dbReference type="InterPro" id="IPR029000">
    <property type="entry name" value="Cyclophilin-like_dom_sf"/>
</dbReference>
<comment type="caution">
    <text evidence="2">The sequence shown here is derived from an EMBL/GenBank/DDBJ whole genome shotgun (WGS) entry which is preliminary data.</text>
</comment>
<dbReference type="Pfam" id="PF00160">
    <property type="entry name" value="Pro_isomerase"/>
    <property type="match status" value="1"/>
</dbReference>
<keyword evidence="3" id="KW-1185">Reference proteome</keyword>
<dbReference type="InterPro" id="IPR002130">
    <property type="entry name" value="Cyclophilin-type_PPIase_dom"/>
</dbReference>
<gene>
    <name evidence="2" type="ORF">GCM10025881_19720</name>
</gene>
<reference evidence="3" key="1">
    <citation type="journal article" date="2019" name="Int. J. Syst. Evol. Microbiol.">
        <title>The Global Catalogue of Microorganisms (GCM) 10K type strain sequencing project: providing services to taxonomists for standard genome sequencing and annotation.</title>
        <authorList>
            <consortium name="The Broad Institute Genomics Platform"/>
            <consortium name="The Broad Institute Genome Sequencing Center for Infectious Disease"/>
            <person name="Wu L."/>
            <person name="Ma J."/>
        </authorList>
    </citation>
    <scope>NUCLEOTIDE SEQUENCE [LARGE SCALE GENOMIC DNA]</scope>
    <source>
        <strain evidence="3">NBRC 108894</strain>
    </source>
</reference>
<name>A0ABQ6K6H7_9MICO</name>
<dbReference type="SUPFAM" id="SSF50891">
    <property type="entry name" value="Cyclophilin-like"/>
    <property type="match status" value="1"/>
</dbReference>
<dbReference type="Proteomes" id="UP001157034">
    <property type="component" value="Unassembled WGS sequence"/>
</dbReference>
<sequence length="59" mass="6114">MPAPTAVATLHTNHGDIKLNLYGNHAPKTVGNFVGLATGAKEWTDPETGQPTSKPSTTA</sequence>
<organism evidence="2 3">
    <name type="scientific">Pseudolysinimonas kribbensis</name>
    <dbReference type="NCBI Taxonomy" id="433641"/>
    <lineage>
        <taxon>Bacteria</taxon>
        <taxon>Bacillati</taxon>
        <taxon>Actinomycetota</taxon>
        <taxon>Actinomycetes</taxon>
        <taxon>Micrococcales</taxon>
        <taxon>Microbacteriaceae</taxon>
        <taxon>Pseudolysinimonas</taxon>
    </lineage>
</organism>
<dbReference type="EMBL" id="BSVB01000001">
    <property type="protein sequence ID" value="GMA95148.1"/>
    <property type="molecule type" value="Genomic_DNA"/>
</dbReference>
<evidence type="ECO:0000259" key="1">
    <source>
        <dbReference type="Pfam" id="PF00160"/>
    </source>
</evidence>
<proteinExistence type="predicted"/>
<evidence type="ECO:0000313" key="2">
    <source>
        <dbReference type="EMBL" id="GMA95148.1"/>
    </source>
</evidence>